<name>A0AB33K7A8_9ACTN</name>
<evidence type="ECO:0000313" key="1">
    <source>
        <dbReference type="EMBL" id="BFP51336.1"/>
    </source>
</evidence>
<gene>
    <name evidence="1" type="ORF">SCMC78_11430</name>
</gene>
<organism evidence="1">
    <name type="scientific">Streptomyces sp. CMC78</name>
    <dbReference type="NCBI Taxonomy" id="3231512"/>
    <lineage>
        <taxon>Bacteria</taxon>
        <taxon>Bacillati</taxon>
        <taxon>Actinomycetota</taxon>
        <taxon>Actinomycetes</taxon>
        <taxon>Kitasatosporales</taxon>
        <taxon>Streptomycetaceae</taxon>
        <taxon>Streptomyces</taxon>
    </lineage>
</organism>
<protein>
    <submittedName>
        <fullName evidence="1">Uncharacterized protein</fullName>
    </submittedName>
</protein>
<dbReference type="KEGG" id="stcm:SCMC78_11430"/>
<dbReference type="AlphaFoldDB" id="A0AB33K7A8"/>
<reference evidence="1" key="1">
    <citation type="submission" date="2024-07" db="EMBL/GenBank/DDBJ databases">
        <title>Complete genome sequences of cellulolytic bacteria, Kitasatospora sp. CMC57 and Streptomyces sp. CMC78, isolated from Japanese agricultural soil.</title>
        <authorList>
            <person name="Hashimoto T."/>
            <person name="Ito M."/>
            <person name="Iwamoto M."/>
            <person name="Fukahori D."/>
            <person name="Shoda T."/>
            <person name="Sakoda M."/>
            <person name="Morohoshi T."/>
            <person name="Mitsuboshi M."/>
            <person name="Nishizawa T."/>
        </authorList>
    </citation>
    <scope>NUCLEOTIDE SEQUENCE</scope>
    <source>
        <strain evidence="1">CMC78</strain>
    </source>
</reference>
<dbReference type="EMBL" id="AP035884">
    <property type="protein sequence ID" value="BFP51336.1"/>
    <property type="molecule type" value="Genomic_DNA"/>
</dbReference>
<proteinExistence type="predicted"/>
<sequence length="87" mass="9498">MSWSASGCRPLQPIRIWVPNWACVNVTVEPWGVVMLGTLTAMNRASCTRITRSREITAIPRACACPGIPRPWARINRLTLLPGAGLG</sequence>
<accession>A0AB33K7A8</accession>